<evidence type="ECO:0000256" key="1">
    <source>
        <dbReference type="SAM" id="SignalP"/>
    </source>
</evidence>
<keyword evidence="1" id="KW-0732">Signal</keyword>
<gene>
    <name evidence="2" type="ORF">MSPICULIGERA_LOCUS8862</name>
</gene>
<name>A0AA36CLC4_9BILA</name>
<dbReference type="Proteomes" id="UP001177023">
    <property type="component" value="Unassembled WGS sequence"/>
</dbReference>
<feature type="non-terminal residue" evidence="2">
    <location>
        <position position="92"/>
    </location>
</feature>
<feature type="signal peptide" evidence="1">
    <location>
        <begin position="1"/>
        <end position="16"/>
    </location>
</feature>
<proteinExistence type="predicted"/>
<evidence type="ECO:0000313" key="3">
    <source>
        <dbReference type="Proteomes" id="UP001177023"/>
    </source>
</evidence>
<keyword evidence="3" id="KW-1185">Reference proteome</keyword>
<feature type="chain" id="PRO_5041283439" evidence="1">
    <location>
        <begin position="17"/>
        <end position="92"/>
    </location>
</feature>
<protein>
    <submittedName>
        <fullName evidence="2">Uncharacterized protein</fullName>
    </submittedName>
</protein>
<comment type="caution">
    <text evidence="2">The sequence shown here is derived from an EMBL/GenBank/DDBJ whole genome shotgun (WGS) entry which is preliminary data.</text>
</comment>
<dbReference type="AlphaFoldDB" id="A0AA36CLC4"/>
<accession>A0AA36CLC4</accession>
<sequence length="92" mass="10135">MRFLLLLFALVTVAAACWPPKVCAGEEPGFKKDRHLLLGEDTDHEAAHLVGHPSRRYCSSPLDCKPGESCRKFKKVLAFNTGQCLPIQSPGK</sequence>
<reference evidence="2" key="1">
    <citation type="submission" date="2023-06" db="EMBL/GenBank/DDBJ databases">
        <authorList>
            <person name="Delattre M."/>
        </authorList>
    </citation>
    <scope>NUCLEOTIDE SEQUENCE</scope>
    <source>
        <strain evidence="2">AF72</strain>
    </source>
</reference>
<dbReference type="EMBL" id="CATQJA010002310">
    <property type="protein sequence ID" value="CAJ0570422.1"/>
    <property type="molecule type" value="Genomic_DNA"/>
</dbReference>
<organism evidence="2 3">
    <name type="scientific">Mesorhabditis spiculigera</name>
    <dbReference type="NCBI Taxonomy" id="96644"/>
    <lineage>
        <taxon>Eukaryota</taxon>
        <taxon>Metazoa</taxon>
        <taxon>Ecdysozoa</taxon>
        <taxon>Nematoda</taxon>
        <taxon>Chromadorea</taxon>
        <taxon>Rhabditida</taxon>
        <taxon>Rhabditina</taxon>
        <taxon>Rhabditomorpha</taxon>
        <taxon>Rhabditoidea</taxon>
        <taxon>Rhabditidae</taxon>
        <taxon>Mesorhabditinae</taxon>
        <taxon>Mesorhabditis</taxon>
    </lineage>
</organism>
<dbReference type="PROSITE" id="PS51257">
    <property type="entry name" value="PROKAR_LIPOPROTEIN"/>
    <property type="match status" value="1"/>
</dbReference>
<evidence type="ECO:0000313" key="2">
    <source>
        <dbReference type="EMBL" id="CAJ0570422.1"/>
    </source>
</evidence>